<evidence type="ECO:0000256" key="1">
    <source>
        <dbReference type="SAM" id="MobiDB-lite"/>
    </source>
</evidence>
<feature type="region of interest" description="Disordered" evidence="1">
    <location>
        <begin position="134"/>
        <end position="187"/>
    </location>
</feature>
<feature type="compositionally biased region" description="Low complexity" evidence="1">
    <location>
        <begin position="12"/>
        <end position="22"/>
    </location>
</feature>
<dbReference type="Proteomes" id="UP000634136">
    <property type="component" value="Unassembled WGS sequence"/>
</dbReference>
<accession>A0A834WX74</accession>
<dbReference type="OrthoDB" id="1865198at2759"/>
<reference evidence="3" key="1">
    <citation type="submission" date="2020-09" db="EMBL/GenBank/DDBJ databases">
        <title>Genome-Enabled Discovery of Anthraquinone Biosynthesis in Senna tora.</title>
        <authorList>
            <person name="Kang S.-H."/>
            <person name="Pandey R.P."/>
            <person name="Lee C.-M."/>
            <person name="Sim J.-S."/>
            <person name="Jeong J.-T."/>
            <person name="Choi B.-S."/>
            <person name="Jung M."/>
            <person name="Ginzburg D."/>
            <person name="Zhao K."/>
            <person name="Won S.Y."/>
            <person name="Oh T.-J."/>
            <person name="Yu Y."/>
            <person name="Kim N.-H."/>
            <person name="Lee O.R."/>
            <person name="Lee T.-H."/>
            <person name="Bashyal P."/>
            <person name="Kim T.-S."/>
            <person name="Lee W.-H."/>
            <person name="Kawkins C."/>
            <person name="Kim C.-K."/>
            <person name="Kim J.S."/>
            <person name="Ahn B.O."/>
            <person name="Rhee S.Y."/>
            <person name="Sohng J.K."/>
        </authorList>
    </citation>
    <scope>NUCLEOTIDE SEQUENCE</scope>
    <source>
        <tissue evidence="3">Leaf</tissue>
    </source>
</reference>
<evidence type="ECO:0000259" key="2">
    <source>
        <dbReference type="PROSITE" id="PS50090"/>
    </source>
</evidence>
<dbReference type="EMBL" id="JAAIUW010000004">
    <property type="protein sequence ID" value="KAF7834037.1"/>
    <property type="molecule type" value="Genomic_DNA"/>
</dbReference>
<keyword evidence="4" id="KW-1185">Reference proteome</keyword>
<protein>
    <submittedName>
        <fullName evidence="3">Trihelix transcription factor ASR3-like</fullName>
    </submittedName>
</protein>
<proteinExistence type="predicted"/>
<dbReference type="InterPro" id="IPR044822">
    <property type="entry name" value="Myb_DNA-bind_4"/>
</dbReference>
<feature type="domain" description="Myb-like" evidence="2">
    <location>
        <begin position="34"/>
        <end position="101"/>
    </location>
</feature>
<dbReference type="PROSITE" id="PS50090">
    <property type="entry name" value="MYB_LIKE"/>
    <property type="match status" value="1"/>
</dbReference>
<comment type="caution">
    <text evidence="3">The sequence shown here is derived from an EMBL/GenBank/DDBJ whole genome shotgun (WGS) entry which is preliminary data.</text>
</comment>
<dbReference type="InterPro" id="IPR001005">
    <property type="entry name" value="SANT/Myb"/>
</dbReference>
<dbReference type="Pfam" id="PF13837">
    <property type="entry name" value="Myb_DNA-bind_4"/>
    <property type="match status" value="1"/>
</dbReference>
<dbReference type="InterPro" id="IPR009057">
    <property type="entry name" value="Homeodomain-like_sf"/>
</dbReference>
<organism evidence="3 4">
    <name type="scientific">Senna tora</name>
    <dbReference type="NCBI Taxonomy" id="362788"/>
    <lineage>
        <taxon>Eukaryota</taxon>
        <taxon>Viridiplantae</taxon>
        <taxon>Streptophyta</taxon>
        <taxon>Embryophyta</taxon>
        <taxon>Tracheophyta</taxon>
        <taxon>Spermatophyta</taxon>
        <taxon>Magnoliopsida</taxon>
        <taxon>eudicotyledons</taxon>
        <taxon>Gunneridae</taxon>
        <taxon>Pentapetalae</taxon>
        <taxon>rosids</taxon>
        <taxon>fabids</taxon>
        <taxon>Fabales</taxon>
        <taxon>Fabaceae</taxon>
        <taxon>Caesalpinioideae</taxon>
        <taxon>Cassia clade</taxon>
        <taxon>Senna</taxon>
    </lineage>
</organism>
<dbReference type="SMART" id="SM00717">
    <property type="entry name" value="SANT"/>
    <property type="match status" value="1"/>
</dbReference>
<dbReference type="PANTHER" id="PTHR47211">
    <property type="entry name" value="TRIHELIX TRANSCRIPTION FACTOR ASR3"/>
    <property type="match status" value="1"/>
</dbReference>
<feature type="region of interest" description="Disordered" evidence="1">
    <location>
        <begin position="1"/>
        <end position="39"/>
    </location>
</feature>
<feature type="compositionally biased region" description="Basic and acidic residues" evidence="1">
    <location>
        <begin position="24"/>
        <end position="34"/>
    </location>
</feature>
<evidence type="ECO:0000313" key="3">
    <source>
        <dbReference type="EMBL" id="KAF7834037.1"/>
    </source>
</evidence>
<evidence type="ECO:0000313" key="4">
    <source>
        <dbReference type="Proteomes" id="UP000634136"/>
    </source>
</evidence>
<dbReference type="Gene3D" id="1.10.10.60">
    <property type="entry name" value="Homeodomain-like"/>
    <property type="match status" value="1"/>
</dbReference>
<dbReference type="SUPFAM" id="SSF46689">
    <property type="entry name" value="Homeodomain-like"/>
    <property type="match status" value="1"/>
</dbReference>
<dbReference type="AlphaFoldDB" id="A0A834WX74"/>
<dbReference type="PANTHER" id="PTHR47211:SF3">
    <property type="entry name" value="TRIHELIX TRANSCRIPTION FACTOR ASR3-LIKE"/>
    <property type="match status" value="1"/>
</dbReference>
<name>A0A834WX74_9FABA</name>
<sequence length="255" mass="28668">MAPQSEKPCEDANANSNAPAAPVETHDTEVDVRTKATRHPRWSRQETIILIEAKKVVENGGTPVCRLAQSEPKWDLVSSMCRKQGVNRGPVQCRKRWSNLLSDFKKIKKWDSGVKEEEEETIETITSRKKVIDPLNVSKPPTHPMPSSVREKAPHSLPLKSQVNHIGSGKRIGPMSQEGSKRRRVTEDTCVEDTTNFNNSYMKALRRNSNILKTHLGDQNKNYQLARDQQKEQTGNLVAALGRLTDALTKIAEKL</sequence>
<gene>
    <name evidence="3" type="ORF">G2W53_008896</name>
</gene>